<feature type="compositionally biased region" description="Basic and acidic residues" evidence="8">
    <location>
        <begin position="251"/>
        <end position="306"/>
    </location>
</feature>
<dbReference type="OrthoDB" id="2111841at2759"/>
<evidence type="ECO:0000256" key="4">
    <source>
        <dbReference type="ARBA" id="ARBA00022801"/>
    </source>
</evidence>
<evidence type="ECO:0000313" key="10">
    <source>
        <dbReference type="Proteomes" id="UP000191144"/>
    </source>
</evidence>
<dbReference type="InterPro" id="IPR036590">
    <property type="entry name" value="SRAP-like"/>
</dbReference>
<dbReference type="GO" id="GO:0006508">
    <property type="term" value="P:proteolysis"/>
    <property type="evidence" value="ECO:0007669"/>
    <property type="project" value="UniProtKB-KW"/>
</dbReference>
<evidence type="ECO:0000256" key="2">
    <source>
        <dbReference type="ARBA" id="ARBA00022670"/>
    </source>
</evidence>
<dbReference type="EMBL" id="LT598484">
    <property type="protein sequence ID" value="SCV01614.1"/>
    <property type="molecule type" value="Genomic_DNA"/>
</dbReference>
<dbReference type="GO" id="GO:0016829">
    <property type="term" value="F:lyase activity"/>
    <property type="evidence" value="ECO:0007669"/>
    <property type="project" value="UniProtKB-KW"/>
</dbReference>
<keyword evidence="6" id="KW-0238">DNA-binding</keyword>
<keyword evidence="4" id="KW-0378">Hydrolase</keyword>
<dbReference type="GO" id="GO:0008233">
    <property type="term" value="F:peptidase activity"/>
    <property type="evidence" value="ECO:0007669"/>
    <property type="project" value="UniProtKB-KW"/>
</dbReference>
<accession>A0A1G4KBG2</accession>
<name>A0A1G4KBG2_9SACH</name>
<evidence type="ECO:0000256" key="6">
    <source>
        <dbReference type="ARBA" id="ARBA00023125"/>
    </source>
</evidence>
<evidence type="ECO:0000256" key="1">
    <source>
        <dbReference type="ARBA" id="ARBA00008136"/>
    </source>
</evidence>
<keyword evidence="5" id="KW-0190">Covalent protein-DNA linkage</keyword>
<dbReference type="PANTHER" id="PTHR13604:SF0">
    <property type="entry name" value="ABASIC SITE PROCESSING PROTEIN HMCES"/>
    <property type="match status" value="1"/>
</dbReference>
<dbReference type="InterPro" id="IPR003738">
    <property type="entry name" value="SRAP"/>
</dbReference>
<comment type="similarity">
    <text evidence="1">Belongs to the SOS response-associated peptidase family.</text>
</comment>
<dbReference type="Proteomes" id="UP000191144">
    <property type="component" value="Chromosome G"/>
</dbReference>
<evidence type="ECO:0000256" key="7">
    <source>
        <dbReference type="ARBA" id="ARBA00023239"/>
    </source>
</evidence>
<keyword evidence="7" id="KW-0456">Lyase</keyword>
<keyword evidence="2" id="KW-0645">Protease</keyword>
<evidence type="ECO:0000256" key="5">
    <source>
        <dbReference type="ARBA" id="ARBA00023124"/>
    </source>
</evidence>
<protein>
    <submittedName>
        <fullName evidence="9">LAME_0G17370g1_1</fullName>
    </submittedName>
</protein>
<feature type="region of interest" description="Disordered" evidence="8">
    <location>
        <begin position="242"/>
        <end position="329"/>
    </location>
</feature>
<sequence>MCGRYALDCTAGELDQRFTELGFDFENARQPDTSQVQPSFNVAPTNTAPVYTHHKKVRDMKWGLIPHWVSEVSKSQPYKTFNARCENIASSKMWTTPCNYKRCVVPVSGYFEWLTKGKKKIPYYVTRKDRELMFLAGMYDHVESHNLYTFTIITAPAPSNMEWLHTRMPVVLNWGSKQWKAWLEDSKTQWTESELQAVLQAQCNENELEWWQVSSDVGKVSNNGKYLVAPAKAPIREMFKKEAKTTTSLAKSEESPDLPRDEQKPNVKTEEAEEESKPVVRESGQELEKGLKEQLTKPEAEKEIKSKPGTKRRNNDITQMLCSKKRVKH</sequence>
<organism evidence="9 10">
    <name type="scientific">Lachancea meyersii CBS 8951</name>
    <dbReference type="NCBI Taxonomy" id="1266667"/>
    <lineage>
        <taxon>Eukaryota</taxon>
        <taxon>Fungi</taxon>
        <taxon>Dikarya</taxon>
        <taxon>Ascomycota</taxon>
        <taxon>Saccharomycotina</taxon>
        <taxon>Saccharomycetes</taxon>
        <taxon>Saccharomycetales</taxon>
        <taxon>Saccharomycetaceae</taxon>
        <taxon>Lachancea</taxon>
    </lineage>
</organism>
<evidence type="ECO:0000256" key="8">
    <source>
        <dbReference type="SAM" id="MobiDB-lite"/>
    </source>
</evidence>
<dbReference type="GO" id="GO:0003697">
    <property type="term" value="F:single-stranded DNA binding"/>
    <property type="evidence" value="ECO:0007669"/>
    <property type="project" value="InterPro"/>
</dbReference>
<reference evidence="10" key="1">
    <citation type="submission" date="2016-03" db="EMBL/GenBank/DDBJ databases">
        <authorList>
            <person name="Devillers Hugo."/>
        </authorList>
    </citation>
    <scope>NUCLEOTIDE SEQUENCE [LARGE SCALE GENOMIC DNA]</scope>
</reference>
<dbReference type="PANTHER" id="PTHR13604">
    <property type="entry name" value="DC12-RELATED"/>
    <property type="match status" value="1"/>
</dbReference>
<dbReference type="SUPFAM" id="SSF143081">
    <property type="entry name" value="BB1717-like"/>
    <property type="match status" value="1"/>
</dbReference>
<dbReference type="AlphaFoldDB" id="A0A1G4KBG2"/>
<dbReference type="Pfam" id="PF02586">
    <property type="entry name" value="SRAP"/>
    <property type="match status" value="1"/>
</dbReference>
<evidence type="ECO:0000256" key="3">
    <source>
        <dbReference type="ARBA" id="ARBA00022763"/>
    </source>
</evidence>
<gene>
    <name evidence="9" type="ORF">LAME_0G17370G</name>
</gene>
<keyword evidence="3" id="KW-0227">DNA damage</keyword>
<evidence type="ECO:0000313" key="9">
    <source>
        <dbReference type="EMBL" id="SCV01614.1"/>
    </source>
</evidence>
<keyword evidence="10" id="KW-1185">Reference proteome</keyword>
<dbReference type="GO" id="GO:0106300">
    <property type="term" value="P:protein-DNA covalent cross-linking repair"/>
    <property type="evidence" value="ECO:0007669"/>
    <property type="project" value="InterPro"/>
</dbReference>
<dbReference type="Gene3D" id="3.90.1680.10">
    <property type="entry name" value="SOS response associated peptidase-like"/>
    <property type="match status" value="1"/>
</dbReference>
<proteinExistence type="inferred from homology"/>